<dbReference type="Proteomes" id="UP001596002">
    <property type="component" value="Unassembled WGS sequence"/>
</dbReference>
<evidence type="ECO:0000313" key="1">
    <source>
        <dbReference type="EMBL" id="MFC4768458.1"/>
    </source>
</evidence>
<keyword evidence="2" id="KW-1185">Reference proteome</keyword>
<name>A0ABV9Q3W1_9BACL</name>
<proteinExistence type="predicted"/>
<reference evidence="2" key="1">
    <citation type="journal article" date="2019" name="Int. J. Syst. Evol. Microbiol.">
        <title>The Global Catalogue of Microorganisms (GCM) 10K type strain sequencing project: providing services to taxonomists for standard genome sequencing and annotation.</title>
        <authorList>
            <consortium name="The Broad Institute Genomics Platform"/>
            <consortium name="The Broad Institute Genome Sequencing Center for Infectious Disease"/>
            <person name="Wu L."/>
            <person name="Ma J."/>
        </authorList>
    </citation>
    <scope>NUCLEOTIDE SEQUENCE [LARGE SCALE GENOMIC DNA]</scope>
    <source>
        <strain evidence="2">WYCCWR 12678</strain>
    </source>
</reference>
<evidence type="ECO:0000313" key="2">
    <source>
        <dbReference type="Proteomes" id="UP001596002"/>
    </source>
</evidence>
<dbReference type="EMBL" id="JBHSHC010000106">
    <property type="protein sequence ID" value="MFC4768458.1"/>
    <property type="molecule type" value="Genomic_DNA"/>
</dbReference>
<dbReference type="InterPro" id="IPR005370">
    <property type="entry name" value="UPF0180"/>
</dbReference>
<protein>
    <submittedName>
        <fullName evidence="1">YkuS family protein</fullName>
    </submittedName>
</protein>
<dbReference type="RefSeq" id="WP_380026412.1">
    <property type="nucleotide sequence ID" value="NZ_JBHSHC010000106.1"/>
</dbReference>
<sequence>MKRVAVESNLSHVQEYLSEQGYQVDNLDASNLNQAQNYSAIVISGSDQNMMGIQNVAQNCPTINAHGLTPQQVHERLQQLQ</sequence>
<organism evidence="1 2">
    <name type="scientific">Effusibacillus consociatus</name>
    <dbReference type="NCBI Taxonomy" id="1117041"/>
    <lineage>
        <taxon>Bacteria</taxon>
        <taxon>Bacillati</taxon>
        <taxon>Bacillota</taxon>
        <taxon>Bacilli</taxon>
        <taxon>Bacillales</taxon>
        <taxon>Alicyclobacillaceae</taxon>
        <taxon>Effusibacillus</taxon>
    </lineage>
</organism>
<dbReference type="Pfam" id="PF03698">
    <property type="entry name" value="UPF0180"/>
    <property type="match status" value="1"/>
</dbReference>
<accession>A0ABV9Q3W1</accession>
<gene>
    <name evidence="1" type="ORF">ACFO8Q_14005</name>
</gene>
<comment type="caution">
    <text evidence="1">The sequence shown here is derived from an EMBL/GenBank/DDBJ whole genome shotgun (WGS) entry which is preliminary data.</text>
</comment>